<comment type="caution">
    <text evidence="1">The sequence shown here is derived from an EMBL/GenBank/DDBJ whole genome shotgun (WGS) entry which is preliminary data.</text>
</comment>
<evidence type="ECO:0000313" key="2">
    <source>
        <dbReference type="Proteomes" id="UP000606786"/>
    </source>
</evidence>
<gene>
    <name evidence="1" type="ORF">CCAP1982_LOCUS7790</name>
</gene>
<accession>A0A811UKI2</accession>
<dbReference type="EMBL" id="CAJHJT010000012">
    <property type="protein sequence ID" value="CAD6999260.1"/>
    <property type="molecule type" value="Genomic_DNA"/>
</dbReference>
<keyword evidence="2" id="KW-1185">Reference proteome</keyword>
<dbReference type="AlphaFoldDB" id="A0A811UKI2"/>
<proteinExistence type="predicted"/>
<reference evidence="1" key="1">
    <citation type="submission" date="2020-11" db="EMBL/GenBank/DDBJ databases">
        <authorList>
            <person name="Whitehead M."/>
        </authorList>
    </citation>
    <scope>NUCLEOTIDE SEQUENCE</scope>
    <source>
        <strain evidence="1">EGII</strain>
    </source>
</reference>
<evidence type="ECO:0000313" key="1">
    <source>
        <dbReference type="EMBL" id="CAD6999260.1"/>
    </source>
</evidence>
<protein>
    <submittedName>
        <fullName evidence="1">(Mediterranean fruit fly) hypothetical protein</fullName>
    </submittedName>
</protein>
<dbReference type="Proteomes" id="UP000606786">
    <property type="component" value="Unassembled WGS sequence"/>
</dbReference>
<organism evidence="1 2">
    <name type="scientific">Ceratitis capitata</name>
    <name type="common">Mediterranean fruit fly</name>
    <name type="synonym">Tephritis capitata</name>
    <dbReference type="NCBI Taxonomy" id="7213"/>
    <lineage>
        <taxon>Eukaryota</taxon>
        <taxon>Metazoa</taxon>
        <taxon>Ecdysozoa</taxon>
        <taxon>Arthropoda</taxon>
        <taxon>Hexapoda</taxon>
        <taxon>Insecta</taxon>
        <taxon>Pterygota</taxon>
        <taxon>Neoptera</taxon>
        <taxon>Endopterygota</taxon>
        <taxon>Diptera</taxon>
        <taxon>Brachycera</taxon>
        <taxon>Muscomorpha</taxon>
        <taxon>Tephritoidea</taxon>
        <taxon>Tephritidae</taxon>
        <taxon>Ceratitis</taxon>
        <taxon>Ceratitis</taxon>
    </lineage>
</organism>
<name>A0A811UKI2_CERCA</name>
<sequence>MDLVINEGKTKYFLRTTCLEIKCPFGLSRQFKSKVLSRRTNTSLYKSLIIAVLLWQHLPAVRHACRKRRLKCNSFRNSRVFIPERSGFFPAKNCHSCNISQKVPWRIFLRLQQQRQQHDNIGGDD</sequence>